<organism evidence="8">
    <name type="scientific">uncultured Solirubrobacterales bacterium</name>
    <dbReference type="NCBI Taxonomy" id="768556"/>
    <lineage>
        <taxon>Bacteria</taxon>
        <taxon>Bacillati</taxon>
        <taxon>Actinomycetota</taxon>
        <taxon>Thermoleophilia</taxon>
        <taxon>Solirubrobacterales</taxon>
        <taxon>environmental samples</taxon>
    </lineage>
</organism>
<feature type="binding site" evidence="6">
    <location>
        <position position="224"/>
    </location>
    <ligand>
        <name>substrate</name>
    </ligand>
</feature>
<proteinExistence type="inferred from homology"/>
<dbReference type="EC" id="2.3.1.1" evidence="6"/>
<keyword evidence="6" id="KW-0511">Multifunctional enzyme</keyword>
<comment type="similarity">
    <text evidence="1 6">Belongs to the ArgJ family.</text>
</comment>
<keyword evidence="6" id="KW-0963">Cytoplasm</keyword>
<comment type="subunit">
    <text evidence="2 6">Heterotetramer of two alpha and two beta chains.</text>
</comment>
<comment type="function">
    <text evidence="6">Catalyzes two activities which are involved in the cyclic version of arginine biosynthesis: the synthesis of N-acetylglutamate from glutamate and acetyl-CoA as the acetyl donor, and of ornithine by transacetylation between N(2)-acetylornithine and glutamate.</text>
</comment>
<protein>
    <recommendedName>
        <fullName evidence="6">Arginine biosynthesis bifunctional protein ArgJ</fullName>
    </recommendedName>
    <domain>
        <recommendedName>
            <fullName evidence="6">Glutamate N-acetyltransferase</fullName>
            <ecNumber evidence="6">2.3.1.35</ecNumber>
        </recommendedName>
        <alternativeName>
            <fullName evidence="6">Ornithine acetyltransferase</fullName>
            <shortName evidence="6">OATase</shortName>
        </alternativeName>
        <alternativeName>
            <fullName evidence="6">Ornithine transacetylase</fullName>
        </alternativeName>
    </domain>
    <domain>
        <recommendedName>
            <fullName evidence="6">Amino-acid acetyltransferase</fullName>
            <ecNumber evidence="6">2.3.1.1</ecNumber>
        </recommendedName>
        <alternativeName>
            <fullName evidence="6">N-acetylglutamate synthase</fullName>
            <shortName evidence="6">AGSase</shortName>
        </alternativeName>
    </domain>
    <component>
        <recommendedName>
            <fullName evidence="6">Arginine biosynthesis bifunctional protein ArgJ alpha chain</fullName>
        </recommendedName>
    </component>
    <component>
        <recommendedName>
            <fullName evidence="6">Arginine biosynthesis bifunctional protein ArgJ beta chain</fullName>
        </recommendedName>
    </component>
</protein>
<feature type="site" description="Cleavage; by autolysis" evidence="6">
    <location>
        <begin position="223"/>
        <end position="224"/>
    </location>
</feature>
<dbReference type="NCBIfam" id="TIGR00120">
    <property type="entry name" value="ArgJ"/>
    <property type="match status" value="1"/>
</dbReference>
<keyword evidence="5 6" id="KW-0012">Acyltransferase</keyword>
<feature type="active site" description="Nucleophile" evidence="6">
    <location>
        <position position="224"/>
    </location>
</feature>
<dbReference type="GO" id="GO:0006526">
    <property type="term" value="P:L-arginine biosynthetic process"/>
    <property type="evidence" value="ECO:0007669"/>
    <property type="project" value="UniProtKB-UniRule"/>
</dbReference>
<feature type="binding site" evidence="6">
    <location>
        <position position="213"/>
    </location>
    <ligand>
        <name>substrate</name>
    </ligand>
</feature>
<feature type="site" description="Involved in the stabilization of negative charge on the oxyanion by the formation of the oxyanion hole" evidence="6">
    <location>
        <position position="152"/>
    </location>
</feature>
<dbReference type="InterPro" id="IPR016117">
    <property type="entry name" value="ArgJ-like_dom_sf"/>
</dbReference>
<feature type="binding site" evidence="6">
    <location>
        <position position="432"/>
    </location>
    <ligand>
        <name>substrate</name>
    </ligand>
</feature>
<feature type="chain" id="PRO_5027184054" description="Arginine biosynthesis bifunctional protein ArgJ beta chain" evidence="6">
    <location>
        <begin position="224"/>
        <end position="437"/>
    </location>
</feature>
<feature type="binding site" evidence="6">
    <location>
        <position position="187"/>
    </location>
    <ligand>
        <name>substrate</name>
    </ligand>
</feature>
<evidence type="ECO:0000256" key="7">
    <source>
        <dbReference type="SAM" id="MobiDB-lite"/>
    </source>
</evidence>
<dbReference type="InterPro" id="IPR042195">
    <property type="entry name" value="ArgJ_beta_C"/>
</dbReference>
<comment type="catalytic activity">
    <reaction evidence="6">
        <text>N(2)-acetyl-L-ornithine + L-glutamate = N-acetyl-L-glutamate + L-ornithine</text>
        <dbReference type="Rhea" id="RHEA:15349"/>
        <dbReference type="ChEBI" id="CHEBI:29985"/>
        <dbReference type="ChEBI" id="CHEBI:44337"/>
        <dbReference type="ChEBI" id="CHEBI:46911"/>
        <dbReference type="ChEBI" id="CHEBI:57805"/>
        <dbReference type="EC" id="2.3.1.35"/>
    </reaction>
</comment>
<dbReference type="GO" id="GO:0004042">
    <property type="term" value="F:L-glutamate N-acetyltransferase activity"/>
    <property type="evidence" value="ECO:0007669"/>
    <property type="project" value="UniProtKB-UniRule"/>
</dbReference>
<reference evidence="8" key="1">
    <citation type="submission" date="2020-02" db="EMBL/GenBank/DDBJ databases">
        <authorList>
            <person name="Meier V. D."/>
        </authorList>
    </citation>
    <scope>NUCLEOTIDE SEQUENCE</scope>
    <source>
        <strain evidence="8">AVDCRST_MAG17</strain>
    </source>
</reference>
<keyword evidence="6" id="KW-0028">Amino-acid biosynthesis</keyword>
<dbReference type="EC" id="2.3.1.35" evidence="6"/>
<sequence>MRRAPPPTGDLSAAAPAGDASSTTAAPSFFRSRWVERPTCARELEPGTLPRGFRAAGVAAGLKRTGKDVGVLVSDEPGTTSAARFTTNALVGAPVAVSAEGALDGLRAVVANSAYANVSDGERGMATARESQAVAAELLDLPAEQIGLASTGKIAVELPQERLVEGIATAVANLGTDGLGFSEAILTTDRGPKRAWVELALPSGTVRLAAQAKGAGMISPRFATMLCFVQTDAALDAETLDLLTGVCVKRSFDRISVDGQLSTSDTVYALASGASGVRVEQETEDELRFGQALDALLRQLALEIVADGEGASRVGRVVVRGGDELVEPVARAIADSPLVKTALHGADPNFGRILQAAGQALAGRAPFVVDLEIEGRRVASAGQEHELSPAEWAALEREVAGPEVEIELTVPGSGGETEVFFSDLTREYVSINADYST</sequence>
<dbReference type="SUPFAM" id="SSF56266">
    <property type="entry name" value="DmpA/ArgJ-like"/>
    <property type="match status" value="1"/>
</dbReference>
<accession>A0A6J4SJE0</accession>
<evidence type="ECO:0000256" key="2">
    <source>
        <dbReference type="ARBA" id="ARBA00011475"/>
    </source>
</evidence>
<dbReference type="EMBL" id="CADCVV010000074">
    <property type="protein sequence ID" value="CAA9495469.1"/>
    <property type="molecule type" value="Genomic_DNA"/>
</dbReference>
<evidence type="ECO:0000256" key="4">
    <source>
        <dbReference type="ARBA" id="ARBA00022813"/>
    </source>
</evidence>
<dbReference type="GO" id="GO:0006592">
    <property type="term" value="P:ornithine biosynthetic process"/>
    <property type="evidence" value="ECO:0007669"/>
    <property type="project" value="TreeGrafter"/>
</dbReference>
<dbReference type="PANTHER" id="PTHR23100:SF0">
    <property type="entry name" value="ARGININE BIOSYNTHESIS BIFUNCTIONAL PROTEIN ARGJ, MITOCHONDRIAL"/>
    <property type="match status" value="1"/>
</dbReference>
<dbReference type="HAMAP" id="MF_01106">
    <property type="entry name" value="ArgJ"/>
    <property type="match status" value="1"/>
</dbReference>
<dbReference type="GO" id="GO:0004358">
    <property type="term" value="F:L-glutamate N-acetyltransferase activity, acting on acetyl-L-ornithine as donor"/>
    <property type="evidence" value="ECO:0007669"/>
    <property type="project" value="UniProtKB-UniRule"/>
</dbReference>
<feature type="chain" id="PRO_5027184055" description="Arginine biosynthesis bifunctional protein ArgJ alpha chain" evidence="6">
    <location>
        <begin position="1"/>
        <end position="223"/>
    </location>
</feature>
<feature type="binding site" evidence="6">
    <location>
        <position position="309"/>
    </location>
    <ligand>
        <name>substrate</name>
    </ligand>
</feature>
<dbReference type="AlphaFoldDB" id="A0A6J4SJE0"/>
<feature type="site" description="Involved in the stabilization of negative charge on the oxyanion by the formation of the oxyanion hole" evidence="6">
    <location>
        <position position="151"/>
    </location>
</feature>
<feature type="binding site" evidence="6">
    <location>
        <position position="437"/>
    </location>
    <ligand>
        <name>substrate</name>
    </ligand>
</feature>
<dbReference type="InterPro" id="IPR002813">
    <property type="entry name" value="Arg_biosynth_ArgJ"/>
</dbReference>
<dbReference type="Gene3D" id="3.10.20.340">
    <property type="entry name" value="ArgJ beta chain, C-terminal domain"/>
    <property type="match status" value="1"/>
</dbReference>
<dbReference type="Gene3D" id="3.60.70.12">
    <property type="entry name" value="L-amino peptidase D-ALA esterase/amidase"/>
    <property type="match status" value="1"/>
</dbReference>
<dbReference type="PANTHER" id="PTHR23100">
    <property type="entry name" value="ARGININE BIOSYNTHESIS BIFUNCTIONAL PROTEIN ARGJ"/>
    <property type="match status" value="1"/>
</dbReference>
<evidence type="ECO:0000256" key="3">
    <source>
        <dbReference type="ARBA" id="ARBA00022679"/>
    </source>
</evidence>
<dbReference type="UniPathway" id="UPA00068">
    <property type="reaction ID" value="UER00106"/>
</dbReference>
<evidence type="ECO:0000256" key="5">
    <source>
        <dbReference type="ARBA" id="ARBA00023315"/>
    </source>
</evidence>
<comment type="catalytic activity">
    <reaction evidence="6">
        <text>L-glutamate + acetyl-CoA = N-acetyl-L-glutamate + CoA + H(+)</text>
        <dbReference type="Rhea" id="RHEA:24292"/>
        <dbReference type="ChEBI" id="CHEBI:15378"/>
        <dbReference type="ChEBI" id="CHEBI:29985"/>
        <dbReference type="ChEBI" id="CHEBI:44337"/>
        <dbReference type="ChEBI" id="CHEBI:57287"/>
        <dbReference type="ChEBI" id="CHEBI:57288"/>
        <dbReference type="EC" id="2.3.1.1"/>
    </reaction>
</comment>
<comment type="pathway">
    <text evidence="6">Amino-acid biosynthesis; L-arginine biosynthesis; L-ornithine and N-acetyl-L-glutamate from L-glutamate and N(2)-acetyl-L-ornithine (cyclic): step 1/1.</text>
</comment>
<keyword evidence="6" id="KW-0055">Arginine biosynthesis</keyword>
<evidence type="ECO:0000256" key="1">
    <source>
        <dbReference type="ARBA" id="ARBA00006774"/>
    </source>
</evidence>
<keyword evidence="4 6" id="KW-0068">Autocatalytic cleavage</keyword>
<evidence type="ECO:0000313" key="8">
    <source>
        <dbReference type="EMBL" id="CAA9495469.1"/>
    </source>
</evidence>
<evidence type="ECO:0000256" key="6">
    <source>
        <dbReference type="HAMAP-Rule" id="MF_01106"/>
    </source>
</evidence>
<feature type="region of interest" description="Disordered" evidence="7">
    <location>
        <begin position="1"/>
        <end position="24"/>
    </location>
</feature>
<comment type="subcellular location">
    <subcellularLocation>
        <location evidence="6">Cytoplasm</location>
    </subcellularLocation>
</comment>
<comment type="pathway">
    <text evidence="6">Amino-acid biosynthesis; L-arginine biosynthesis; N(2)-acetyl-L-ornithine from L-glutamate: step 1/4.</text>
</comment>
<keyword evidence="3 6" id="KW-0808">Transferase</keyword>
<dbReference type="Pfam" id="PF01960">
    <property type="entry name" value="ArgJ"/>
    <property type="match status" value="1"/>
</dbReference>
<dbReference type="GO" id="GO:0005737">
    <property type="term" value="C:cytoplasm"/>
    <property type="evidence" value="ECO:0007669"/>
    <property type="project" value="UniProtKB-SubCell"/>
</dbReference>
<name>A0A6J4SJE0_9ACTN</name>
<gene>
    <name evidence="6" type="primary">argJ</name>
    <name evidence="8" type="ORF">AVDCRST_MAG17-1064</name>
</gene>